<comment type="caution">
    <text evidence="2">The sequence shown here is derived from an EMBL/GenBank/DDBJ whole genome shotgun (WGS) entry which is preliminary data.</text>
</comment>
<feature type="signal peptide" evidence="1">
    <location>
        <begin position="1"/>
        <end position="21"/>
    </location>
</feature>
<dbReference type="EMBL" id="LUCH01002075">
    <property type="protein sequence ID" value="KAF5402030.1"/>
    <property type="molecule type" value="Genomic_DNA"/>
</dbReference>
<sequence>MLKAIHVFVLWAVVFRAFTDSELSTLTPDRPQRILFFFTHLTPFDDMTHVWPKSQCMGLRYKHPIWDRTRFPIWPNLTVELKTIVNEYMKATQSDKDRQHTMRFASPLRSIFKGTRKDTDYFQYHLLNDAENINNYRPYNFYLKQALDEQLRVPRKPVIHEPLFMGVLRAWKVFFLLEISSSHDWLL</sequence>
<keyword evidence="1" id="KW-0732">Signal</keyword>
<proteinExistence type="predicted"/>
<name>A0A8J4SQB0_9TREM</name>
<dbReference type="AlphaFoldDB" id="A0A8J4SQB0"/>
<dbReference type="OrthoDB" id="5855429at2759"/>
<reference evidence="2" key="1">
    <citation type="submission" date="2019-05" db="EMBL/GenBank/DDBJ databases">
        <title>Annotation for the trematode Paragonimus heterotremus.</title>
        <authorList>
            <person name="Choi Y.-J."/>
        </authorList>
    </citation>
    <scope>NUCLEOTIDE SEQUENCE</scope>
    <source>
        <strain evidence="2">LC</strain>
    </source>
</reference>
<evidence type="ECO:0000313" key="2">
    <source>
        <dbReference type="EMBL" id="KAF5402030.1"/>
    </source>
</evidence>
<evidence type="ECO:0000256" key="1">
    <source>
        <dbReference type="SAM" id="SignalP"/>
    </source>
</evidence>
<keyword evidence="3" id="KW-1185">Reference proteome</keyword>
<protein>
    <submittedName>
        <fullName evidence="2">Uncharacterized protein</fullName>
    </submittedName>
</protein>
<organism evidence="2 3">
    <name type="scientific">Paragonimus heterotremus</name>
    <dbReference type="NCBI Taxonomy" id="100268"/>
    <lineage>
        <taxon>Eukaryota</taxon>
        <taxon>Metazoa</taxon>
        <taxon>Spiralia</taxon>
        <taxon>Lophotrochozoa</taxon>
        <taxon>Platyhelminthes</taxon>
        <taxon>Trematoda</taxon>
        <taxon>Digenea</taxon>
        <taxon>Plagiorchiida</taxon>
        <taxon>Troglotremata</taxon>
        <taxon>Troglotrematidae</taxon>
        <taxon>Paragonimus</taxon>
    </lineage>
</organism>
<accession>A0A8J4SQB0</accession>
<gene>
    <name evidence="2" type="ORF">PHET_04282</name>
</gene>
<evidence type="ECO:0000313" key="3">
    <source>
        <dbReference type="Proteomes" id="UP000748531"/>
    </source>
</evidence>
<dbReference type="Proteomes" id="UP000748531">
    <property type="component" value="Unassembled WGS sequence"/>
</dbReference>
<feature type="chain" id="PRO_5035243700" evidence="1">
    <location>
        <begin position="22"/>
        <end position="187"/>
    </location>
</feature>